<gene>
    <name evidence="3" type="primary">LOC112044214</name>
</gene>
<keyword evidence="1" id="KW-0732">Signal</keyword>
<accession>A0A6J1MMM1</accession>
<evidence type="ECO:0000313" key="2">
    <source>
        <dbReference type="Proteomes" id="UP001652582"/>
    </source>
</evidence>
<feature type="chain" id="PRO_5027095394" evidence="1">
    <location>
        <begin position="16"/>
        <end position="167"/>
    </location>
</feature>
<name>A0A6J1MMM1_BICAN</name>
<dbReference type="GeneID" id="112044214"/>
<dbReference type="OrthoDB" id="7686329at2759"/>
<proteinExistence type="predicted"/>
<reference evidence="3" key="1">
    <citation type="submission" date="2025-08" db="UniProtKB">
        <authorList>
            <consortium name="RefSeq"/>
        </authorList>
    </citation>
    <scope>IDENTIFICATION</scope>
</reference>
<keyword evidence="2" id="KW-1185">Reference proteome</keyword>
<dbReference type="KEGG" id="bany:112044214"/>
<evidence type="ECO:0000313" key="3">
    <source>
        <dbReference type="RefSeq" id="XP_023935739.1"/>
    </source>
</evidence>
<sequence length="167" mass="18226">MHFLLIACTLAAVAAAPATYDQRQDGEGNVQMDLKDIMFIVGVPKNIPNELLSLFLKSAKRSGDQPIAQDRADTQLTAFVEPSTPYRVIIGGEGERLVETDGSNAIVIAGRRRLEAEEPDEMKLIGATEQCGPERRRDPVTLMCKSITDLRAVIKPDITPEVVPVPT</sequence>
<protein>
    <submittedName>
        <fullName evidence="3">Uncharacterized protein LOC112044214</fullName>
    </submittedName>
</protein>
<dbReference type="AlphaFoldDB" id="A0A6J1MMM1"/>
<evidence type="ECO:0000256" key="1">
    <source>
        <dbReference type="SAM" id="SignalP"/>
    </source>
</evidence>
<organism evidence="2 3">
    <name type="scientific">Bicyclus anynana</name>
    <name type="common">Squinting bush brown butterfly</name>
    <dbReference type="NCBI Taxonomy" id="110368"/>
    <lineage>
        <taxon>Eukaryota</taxon>
        <taxon>Metazoa</taxon>
        <taxon>Ecdysozoa</taxon>
        <taxon>Arthropoda</taxon>
        <taxon>Hexapoda</taxon>
        <taxon>Insecta</taxon>
        <taxon>Pterygota</taxon>
        <taxon>Neoptera</taxon>
        <taxon>Endopterygota</taxon>
        <taxon>Lepidoptera</taxon>
        <taxon>Glossata</taxon>
        <taxon>Ditrysia</taxon>
        <taxon>Papilionoidea</taxon>
        <taxon>Nymphalidae</taxon>
        <taxon>Satyrinae</taxon>
        <taxon>Satyrini</taxon>
        <taxon>Mycalesina</taxon>
        <taxon>Bicyclus</taxon>
    </lineage>
</organism>
<feature type="signal peptide" evidence="1">
    <location>
        <begin position="1"/>
        <end position="15"/>
    </location>
</feature>
<dbReference type="Proteomes" id="UP001652582">
    <property type="component" value="Chromosome 5"/>
</dbReference>
<dbReference type="RefSeq" id="XP_023935739.1">
    <property type="nucleotide sequence ID" value="XM_024079971.2"/>
</dbReference>